<dbReference type="EMBL" id="MU853403">
    <property type="protein sequence ID" value="KAK4136871.1"/>
    <property type="molecule type" value="Genomic_DNA"/>
</dbReference>
<gene>
    <name evidence="2" type="ORF">BT67DRAFT_193365</name>
</gene>
<evidence type="ECO:0000313" key="3">
    <source>
        <dbReference type="Proteomes" id="UP001304895"/>
    </source>
</evidence>
<feature type="compositionally biased region" description="Low complexity" evidence="1">
    <location>
        <begin position="231"/>
        <end position="242"/>
    </location>
</feature>
<reference evidence="2" key="2">
    <citation type="submission" date="2023-05" db="EMBL/GenBank/DDBJ databases">
        <authorList>
            <consortium name="Lawrence Berkeley National Laboratory"/>
            <person name="Steindorff A."/>
            <person name="Hensen N."/>
            <person name="Bonometti L."/>
            <person name="Westerberg I."/>
            <person name="Brannstrom I.O."/>
            <person name="Guillou S."/>
            <person name="Cros-Aarteil S."/>
            <person name="Calhoun S."/>
            <person name="Haridas S."/>
            <person name="Kuo A."/>
            <person name="Mondo S."/>
            <person name="Pangilinan J."/>
            <person name="Riley R."/>
            <person name="Labutti K."/>
            <person name="Andreopoulos B."/>
            <person name="Lipzen A."/>
            <person name="Chen C."/>
            <person name="Yanf M."/>
            <person name="Daum C."/>
            <person name="Ng V."/>
            <person name="Clum A."/>
            <person name="Ohm R."/>
            <person name="Martin F."/>
            <person name="Silar P."/>
            <person name="Natvig D."/>
            <person name="Lalanne C."/>
            <person name="Gautier V."/>
            <person name="Ament-Velasquez S.L."/>
            <person name="Kruys A."/>
            <person name="Hutchinson M.I."/>
            <person name="Powell A.J."/>
            <person name="Barry K."/>
            <person name="Miller A.N."/>
            <person name="Grigoriev I.V."/>
            <person name="Debuchy R."/>
            <person name="Gladieux P."/>
            <person name="Thoren M.H."/>
            <person name="Johannesson H."/>
        </authorList>
    </citation>
    <scope>NUCLEOTIDE SEQUENCE</scope>
    <source>
        <strain evidence="2">CBS 123565</strain>
    </source>
</reference>
<feature type="compositionally biased region" description="Polar residues" evidence="1">
    <location>
        <begin position="32"/>
        <end position="48"/>
    </location>
</feature>
<keyword evidence="3" id="KW-1185">Reference proteome</keyword>
<proteinExistence type="predicted"/>
<organism evidence="2 3">
    <name type="scientific">Trichocladium antarcticum</name>
    <dbReference type="NCBI Taxonomy" id="1450529"/>
    <lineage>
        <taxon>Eukaryota</taxon>
        <taxon>Fungi</taxon>
        <taxon>Dikarya</taxon>
        <taxon>Ascomycota</taxon>
        <taxon>Pezizomycotina</taxon>
        <taxon>Sordariomycetes</taxon>
        <taxon>Sordariomycetidae</taxon>
        <taxon>Sordariales</taxon>
        <taxon>Chaetomiaceae</taxon>
        <taxon>Trichocladium</taxon>
    </lineage>
</organism>
<feature type="compositionally biased region" description="Polar residues" evidence="1">
    <location>
        <begin position="128"/>
        <end position="142"/>
    </location>
</feature>
<sequence>MQPPSSLDGPRTGFYTPTPKEPYSHRRGLADTSDQGLGRTPSQDSAPNTGRPWSRQVTPDTKSKVRFQSRIPLPRRNATLGYIAGCNPPRSKHDAIMAWMDHSDEKPKLPHLTDELERVRASVRPDAQTPQNSVVATPSTASGDHAPRAVSLSASQDGPGGLGCGESVDLWSERVQTGRLAQRRESWGWTQRDAAACDVEKGETTERAEARESCVPRQPDDGEVSDKSRELSSSASTYSSSSSCSVSCWGSWKPRAAREQGKDCGDMYFDPECRSTMLAFQFDSCGPGWWEQFHLIN</sequence>
<reference evidence="2" key="1">
    <citation type="journal article" date="2023" name="Mol. Phylogenet. Evol.">
        <title>Genome-scale phylogeny and comparative genomics of the fungal order Sordariales.</title>
        <authorList>
            <person name="Hensen N."/>
            <person name="Bonometti L."/>
            <person name="Westerberg I."/>
            <person name="Brannstrom I.O."/>
            <person name="Guillou S."/>
            <person name="Cros-Aarteil S."/>
            <person name="Calhoun S."/>
            <person name="Haridas S."/>
            <person name="Kuo A."/>
            <person name="Mondo S."/>
            <person name="Pangilinan J."/>
            <person name="Riley R."/>
            <person name="LaButti K."/>
            <person name="Andreopoulos B."/>
            <person name="Lipzen A."/>
            <person name="Chen C."/>
            <person name="Yan M."/>
            <person name="Daum C."/>
            <person name="Ng V."/>
            <person name="Clum A."/>
            <person name="Steindorff A."/>
            <person name="Ohm R.A."/>
            <person name="Martin F."/>
            <person name="Silar P."/>
            <person name="Natvig D.O."/>
            <person name="Lalanne C."/>
            <person name="Gautier V."/>
            <person name="Ament-Velasquez S.L."/>
            <person name="Kruys A."/>
            <person name="Hutchinson M.I."/>
            <person name="Powell A.J."/>
            <person name="Barry K."/>
            <person name="Miller A.N."/>
            <person name="Grigoriev I.V."/>
            <person name="Debuchy R."/>
            <person name="Gladieux P."/>
            <person name="Hiltunen Thoren M."/>
            <person name="Johannesson H."/>
        </authorList>
    </citation>
    <scope>NUCLEOTIDE SEQUENCE</scope>
    <source>
        <strain evidence="2">CBS 123565</strain>
    </source>
</reference>
<feature type="region of interest" description="Disordered" evidence="1">
    <location>
        <begin position="191"/>
        <end position="242"/>
    </location>
</feature>
<dbReference type="AlphaFoldDB" id="A0AAN6UQB3"/>
<feature type="compositionally biased region" description="Basic and acidic residues" evidence="1">
    <location>
        <begin position="198"/>
        <end position="230"/>
    </location>
</feature>
<name>A0AAN6UQB3_9PEZI</name>
<protein>
    <submittedName>
        <fullName evidence="2">Uncharacterized protein</fullName>
    </submittedName>
</protein>
<dbReference type="Proteomes" id="UP001304895">
    <property type="component" value="Unassembled WGS sequence"/>
</dbReference>
<accession>A0AAN6UQB3</accession>
<comment type="caution">
    <text evidence="2">The sequence shown here is derived from an EMBL/GenBank/DDBJ whole genome shotgun (WGS) entry which is preliminary data.</text>
</comment>
<evidence type="ECO:0000256" key="1">
    <source>
        <dbReference type="SAM" id="MobiDB-lite"/>
    </source>
</evidence>
<feature type="region of interest" description="Disordered" evidence="1">
    <location>
        <begin position="122"/>
        <end position="167"/>
    </location>
</feature>
<evidence type="ECO:0000313" key="2">
    <source>
        <dbReference type="EMBL" id="KAK4136871.1"/>
    </source>
</evidence>
<feature type="region of interest" description="Disordered" evidence="1">
    <location>
        <begin position="1"/>
        <end position="72"/>
    </location>
</feature>